<name>A0A1V3IB12_9PAST</name>
<dbReference type="AlphaFoldDB" id="A0A1V3IB12"/>
<protein>
    <submittedName>
        <fullName evidence="1">Uncharacterized protein</fullName>
    </submittedName>
</protein>
<dbReference type="OrthoDB" id="6357023at2"/>
<evidence type="ECO:0000313" key="1">
    <source>
        <dbReference type="EMBL" id="OOF37345.1"/>
    </source>
</evidence>
<reference evidence="1 2" key="1">
    <citation type="submission" date="2016-10" db="EMBL/GenBank/DDBJ databases">
        <title>Rodentibacter gen. nov. and new species.</title>
        <authorList>
            <person name="Christensen H."/>
        </authorList>
    </citation>
    <scope>NUCLEOTIDE SEQUENCE [LARGE SCALE GENOMIC DNA]</scope>
    <source>
        <strain evidence="1 2">Ac69</strain>
    </source>
</reference>
<sequence>MQFMQADIDSISKAQENDSLTVFVGSGFSKFSETDTIKFPSWGELIETLKSEINTNETDYLKIAQLYYLEFGEYRLYQKLRESIPLHAAPSDFHIKLFQILQPKYIITTNWDNLLEKTIAENGLIYDIVKTESDLVKSILPNKLIKIHGDFESHNIIFKEDDYLNYSINNPLFDNFLKHILSTTTVLFLGYSYNDSDLKQIIKWIEKNSKISPPRFLLNMKTESSQKKYLENHGIKHLEIKSESIIYNELYEKFFYSVENTINGEPFSQKKDISDIDVVEFFYNKLVGLDELNTLLPEQVTNIFSNCTIKYHYDCFGLEFHSNSLTIDYSDNIRKVYAHFFEILKNEEKTKLFKNKLDYIFSSFLSAGVAFIENNNFTFDITKHFETQRFNQGFIAEKDKFSRFISFSSKMTKTNFDILIFHDKSEDEKLSIFQNLSSEVTKKLMRKQYLSAMICKFNKSVFAYKLSHDTHIKKDLIDKFRKEANYKFTNDLINNRYPSKSKKHLQPLIELLDFKSIYKFHFDSTIDNTTFLKAAKSNKNGGFSFNNKEQRSNDRLIQLLRFCADNDVVLDFYSEFRNLMTSYITGKIEISKVNEIFKFSVYDLFIMIKYLKFKDTLSILLENIIPFAREPEKEGSGENFLHFGENEKIYIRTVFSNLSELFVKHSHSFYSNDISNSFLNFMLILGLIKWNSEELNEFIKRIKNVLLISDIPYDCIKSINYFTIIQYKLYKTNNEVFLELIDTVLEGFVSGKFRIPRYQGIGRNLSYVYHYSIAMNIPYSNKDLVEKAIFSLEKNFQHDKKIQRFFLQEFLLPVYQISNDELKIIFISCFDKLRVDYWEDISNKEELYEEIFSELIFLQYGCKIKDKFLRFLKDWINNKLNKDIYSSLEFLKVGGIERMLEFIRFLLEEKKLKKFSEIYSILQSKKQSFTNET</sequence>
<dbReference type="Pfam" id="PF13289">
    <property type="entry name" value="SIR2_2"/>
    <property type="match status" value="1"/>
</dbReference>
<gene>
    <name evidence="1" type="ORF">BKK48_01885</name>
</gene>
<accession>A0A1V3IB12</accession>
<dbReference type="RefSeq" id="WP_077426519.1">
    <property type="nucleotide sequence ID" value="NZ_MLHH01000004.1"/>
</dbReference>
<organism evidence="1 2">
    <name type="scientific">Rodentibacter heidelbergensis</name>
    <dbReference type="NCBI Taxonomy" id="1908258"/>
    <lineage>
        <taxon>Bacteria</taxon>
        <taxon>Pseudomonadati</taxon>
        <taxon>Pseudomonadota</taxon>
        <taxon>Gammaproteobacteria</taxon>
        <taxon>Pasteurellales</taxon>
        <taxon>Pasteurellaceae</taxon>
        <taxon>Rodentibacter</taxon>
    </lineage>
</organism>
<dbReference type="InterPro" id="IPR029035">
    <property type="entry name" value="DHS-like_NAD/FAD-binding_dom"/>
</dbReference>
<dbReference type="STRING" id="1908258.BKK48_01885"/>
<comment type="caution">
    <text evidence="1">The sequence shown here is derived from an EMBL/GenBank/DDBJ whole genome shotgun (WGS) entry which is preliminary data.</text>
</comment>
<keyword evidence="2" id="KW-1185">Reference proteome</keyword>
<dbReference type="EMBL" id="MLHH01000004">
    <property type="protein sequence ID" value="OOF37345.1"/>
    <property type="molecule type" value="Genomic_DNA"/>
</dbReference>
<dbReference type="Proteomes" id="UP000189437">
    <property type="component" value="Unassembled WGS sequence"/>
</dbReference>
<evidence type="ECO:0000313" key="2">
    <source>
        <dbReference type="Proteomes" id="UP000189437"/>
    </source>
</evidence>
<proteinExistence type="predicted"/>
<dbReference type="SUPFAM" id="SSF52467">
    <property type="entry name" value="DHS-like NAD/FAD-binding domain"/>
    <property type="match status" value="1"/>
</dbReference>